<evidence type="ECO:0000313" key="3">
    <source>
        <dbReference type="Proteomes" id="UP000735302"/>
    </source>
</evidence>
<dbReference type="AlphaFoldDB" id="A0AAV3ZPK2"/>
<feature type="region of interest" description="Disordered" evidence="1">
    <location>
        <begin position="64"/>
        <end position="114"/>
    </location>
</feature>
<evidence type="ECO:0000313" key="2">
    <source>
        <dbReference type="EMBL" id="GFN97126.1"/>
    </source>
</evidence>
<comment type="caution">
    <text evidence="2">The sequence shown here is derived from an EMBL/GenBank/DDBJ whole genome shotgun (WGS) entry which is preliminary data.</text>
</comment>
<evidence type="ECO:0000256" key="1">
    <source>
        <dbReference type="SAM" id="MobiDB-lite"/>
    </source>
</evidence>
<feature type="region of interest" description="Disordered" evidence="1">
    <location>
        <begin position="207"/>
        <end position="226"/>
    </location>
</feature>
<sequence length="423" mass="47554">MGDHRRTIVYTPPPTISPTIPGLGGSMRGGVLEPLGSENCLPLHAVIVKNGRIFIDGMDDHQGHENDRVKAGNESGDGASTSSVSTCDLSSSKTTSENNNYINTAQHDNIGNPDTTIATPDQECAESTKSCVKNFRMNRSMSEESEKRLEEEIERLPLDDTDRDYDAMLMDGRFSQEAFDSFMRASDAEDDHLGDIMLYNQLHGEEKGDHEKENAHGSRRSLHADGTGHIDVCADAEAEALDEGRHHLTYDLRDDQLLEYHYQLVPDDHGDKPSHFASHYHGDVPTEFNHHIADDSGISGNSDFPPPRSYSPCIQDFESYPRHLLQQGYVSPNFGTPFPEPDRYEAIPRRSGGGCRRRDSLSLEEYSTFDEDVDRLLSEEHDTSWRYVPLYPENYYRSACHKEFQSFGVVKEALQLEFGYDAL</sequence>
<dbReference type="EMBL" id="BLXT01002730">
    <property type="protein sequence ID" value="GFN97126.1"/>
    <property type="molecule type" value="Genomic_DNA"/>
</dbReference>
<gene>
    <name evidence="2" type="ORF">PoB_002363200</name>
</gene>
<proteinExistence type="predicted"/>
<reference evidence="2 3" key="1">
    <citation type="journal article" date="2021" name="Elife">
        <title>Chloroplast acquisition without the gene transfer in kleptoplastic sea slugs, Plakobranchus ocellatus.</title>
        <authorList>
            <person name="Maeda T."/>
            <person name="Takahashi S."/>
            <person name="Yoshida T."/>
            <person name="Shimamura S."/>
            <person name="Takaki Y."/>
            <person name="Nagai Y."/>
            <person name="Toyoda A."/>
            <person name="Suzuki Y."/>
            <person name="Arimoto A."/>
            <person name="Ishii H."/>
            <person name="Satoh N."/>
            <person name="Nishiyama T."/>
            <person name="Hasebe M."/>
            <person name="Maruyama T."/>
            <person name="Minagawa J."/>
            <person name="Obokata J."/>
            <person name="Shigenobu S."/>
        </authorList>
    </citation>
    <scope>NUCLEOTIDE SEQUENCE [LARGE SCALE GENOMIC DNA]</scope>
</reference>
<feature type="compositionally biased region" description="Polar residues" evidence="1">
    <location>
        <begin position="95"/>
        <end position="114"/>
    </location>
</feature>
<protein>
    <submittedName>
        <fullName evidence="2">Uncharacterized protein</fullName>
    </submittedName>
</protein>
<name>A0AAV3ZPK2_9GAST</name>
<accession>A0AAV3ZPK2</accession>
<organism evidence="2 3">
    <name type="scientific">Plakobranchus ocellatus</name>
    <dbReference type="NCBI Taxonomy" id="259542"/>
    <lineage>
        <taxon>Eukaryota</taxon>
        <taxon>Metazoa</taxon>
        <taxon>Spiralia</taxon>
        <taxon>Lophotrochozoa</taxon>
        <taxon>Mollusca</taxon>
        <taxon>Gastropoda</taxon>
        <taxon>Heterobranchia</taxon>
        <taxon>Euthyneura</taxon>
        <taxon>Panpulmonata</taxon>
        <taxon>Sacoglossa</taxon>
        <taxon>Placobranchoidea</taxon>
        <taxon>Plakobranchidae</taxon>
        <taxon>Plakobranchus</taxon>
    </lineage>
</organism>
<keyword evidence="3" id="KW-1185">Reference proteome</keyword>
<feature type="compositionally biased region" description="Low complexity" evidence="1">
    <location>
        <begin position="80"/>
        <end position="94"/>
    </location>
</feature>
<feature type="region of interest" description="Disordered" evidence="1">
    <location>
        <begin position="1"/>
        <end position="22"/>
    </location>
</feature>
<dbReference type="Proteomes" id="UP000735302">
    <property type="component" value="Unassembled WGS sequence"/>
</dbReference>